<accession>A0A811RRY3</accession>
<reference evidence="2" key="1">
    <citation type="submission" date="2020-10" db="EMBL/GenBank/DDBJ databases">
        <authorList>
            <person name="Han B."/>
            <person name="Lu T."/>
            <person name="Zhao Q."/>
            <person name="Huang X."/>
            <person name="Zhao Y."/>
        </authorList>
    </citation>
    <scope>NUCLEOTIDE SEQUENCE</scope>
</reference>
<feature type="compositionally biased region" description="Gly residues" evidence="1">
    <location>
        <begin position="43"/>
        <end position="54"/>
    </location>
</feature>
<dbReference type="AlphaFoldDB" id="A0A811RRY3"/>
<name>A0A811RRY3_9POAL</name>
<evidence type="ECO:0000313" key="3">
    <source>
        <dbReference type="Proteomes" id="UP000604825"/>
    </source>
</evidence>
<gene>
    <name evidence="2" type="ORF">NCGR_LOCUS55977</name>
</gene>
<comment type="caution">
    <text evidence="2">The sequence shown here is derived from an EMBL/GenBank/DDBJ whole genome shotgun (WGS) entry which is preliminary data.</text>
</comment>
<evidence type="ECO:0000313" key="2">
    <source>
        <dbReference type="EMBL" id="CAD6272704.1"/>
    </source>
</evidence>
<dbReference type="OrthoDB" id="10533835at2759"/>
<organism evidence="2 3">
    <name type="scientific">Miscanthus lutarioriparius</name>
    <dbReference type="NCBI Taxonomy" id="422564"/>
    <lineage>
        <taxon>Eukaryota</taxon>
        <taxon>Viridiplantae</taxon>
        <taxon>Streptophyta</taxon>
        <taxon>Embryophyta</taxon>
        <taxon>Tracheophyta</taxon>
        <taxon>Spermatophyta</taxon>
        <taxon>Magnoliopsida</taxon>
        <taxon>Liliopsida</taxon>
        <taxon>Poales</taxon>
        <taxon>Poaceae</taxon>
        <taxon>PACMAD clade</taxon>
        <taxon>Panicoideae</taxon>
        <taxon>Andropogonodae</taxon>
        <taxon>Andropogoneae</taxon>
        <taxon>Saccharinae</taxon>
        <taxon>Miscanthus</taxon>
    </lineage>
</organism>
<proteinExistence type="predicted"/>
<sequence length="81" mass="8474">MAARESGGMVPVRCDGRIGVVASIAMNLAWLAMFIHRRYFSGGGRSDGSNGGGREVTTVELSKGKPPVTSDSIVNLDHGVI</sequence>
<dbReference type="Proteomes" id="UP000604825">
    <property type="component" value="Unassembled WGS sequence"/>
</dbReference>
<evidence type="ECO:0000256" key="1">
    <source>
        <dbReference type="SAM" id="MobiDB-lite"/>
    </source>
</evidence>
<protein>
    <submittedName>
        <fullName evidence="2">Uncharacterized protein</fullName>
    </submittedName>
</protein>
<keyword evidence="3" id="KW-1185">Reference proteome</keyword>
<feature type="region of interest" description="Disordered" evidence="1">
    <location>
        <begin position="43"/>
        <end position="81"/>
    </location>
</feature>
<dbReference type="EMBL" id="CAJGYO010000016">
    <property type="protein sequence ID" value="CAD6272704.1"/>
    <property type="molecule type" value="Genomic_DNA"/>
</dbReference>